<protein>
    <submittedName>
        <fullName evidence="1">Uncharacterized protein</fullName>
    </submittedName>
</protein>
<evidence type="ECO:0000313" key="1">
    <source>
        <dbReference type="EMBL" id="KAJ7706617.1"/>
    </source>
</evidence>
<proteinExistence type="predicted"/>
<evidence type="ECO:0000313" key="2">
    <source>
        <dbReference type="Proteomes" id="UP001215598"/>
    </source>
</evidence>
<keyword evidence="2" id="KW-1185">Reference proteome</keyword>
<dbReference type="Proteomes" id="UP001215598">
    <property type="component" value="Unassembled WGS sequence"/>
</dbReference>
<gene>
    <name evidence="1" type="ORF">B0H16DRAFT_685148</name>
</gene>
<accession>A0AAD7GW24</accession>
<sequence length="210" mass="23113">MVYGTQRVSLLRSAFSYEARRSGFDSPCSNMGTVSTFFYSDPSSAYLTAAEISAVLLVQIWLQLNLRVDIATPAILDNLGHGVRYTASLTAMLNTRSSSQIGVRLPVFEYSEVTFFLFGSLSDLAPPEICGPLKEPIPLLCCSGSHPFGHPTQGENNKTSHFLLSPFQSYQRISGMVYGTQPVSGMFNTTSNSQSGVRLPMSQWFFIIRI</sequence>
<dbReference type="EMBL" id="JARKIB010000455">
    <property type="protein sequence ID" value="KAJ7706617.1"/>
    <property type="molecule type" value="Genomic_DNA"/>
</dbReference>
<dbReference type="AlphaFoldDB" id="A0AAD7GW24"/>
<organism evidence="1 2">
    <name type="scientific">Mycena metata</name>
    <dbReference type="NCBI Taxonomy" id="1033252"/>
    <lineage>
        <taxon>Eukaryota</taxon>
        <taxon>Fungi</taxon>
        <taxon>Dikarya</taxon>
        <taxon>Basidiomycota</taxon>
        <taxon>Agaricomycotina</taxon>
        <taxon>Agaricomycetes</taxon>
        <taxon>Agaricomycetidae</taxon>
        <taxon>Agaricales</taxon>
        <taxon>Marasmiineae</taxon>
        <taxon>Mycenaceae</taxon>
        <taxon>Mycena</taxon>
    </lineage>
</organism>
<comment type="caution">
    <text evidence="1">The sequence shown here is derived from an EMBL/GenBank/DDBJ whole genome shotgun (WGS) entry which is preliminary data.</text>
</comment>
<name>A0AAD7GW24_9AGAR</name>
<reference evidence="1" key="1">
    <citation type="submission" date="2023-03" db="EMBL/GenBank/DDBJ databases">
        <title>Massive genome expansion in bonnet fungi (Mycena s.s.) driven by repeated elements and novel gene families across ecological guilds.</title>
        <authorList>
            <consortium name="Lawrence Berkeley National Laboratory"/>
            <person name="Harder C.B."/>
            <person name="Miyauchi S."/>
            <person name="Viragh M."/>
            <person name="Kuo A."/>
            <person name="Thoen E."/>
            <person name="Andreopoulos B."/>
            <person name="Lu D."/>
            <person name="Skrede I."/>
            <person name="Drula E."/>
            <person name="Henrissat B."/>
            <person name="Morin E."/>
            <person name="Kohler A."/>
            <person name="Barry K."/>
            <person name="LaButti K."/>
            <person name="Morin E."/>
            <person name="Salamov A."/>
            <person name="Lipzen A."/>
            <person name="Mereny Z."/>
            <person name="Hegedus B."/>
            <person name="Baldrian P."/>
            <person name="Stursova M."/>
            <person name="Weitz H."/>
            <person name="Taylor A."/>
            <person name="Grigoriev I.V."/>
            <person name="Nagy L.G."/>
            <person name="Martin F."/>
            <person name="Kauserud H."/>
        </authorList>
    </citation>
    <scope>NUCLEOTIDE SEQUENCE</scope>
    <source>
        <strain evidence="1">CBHHK182m</strain>
    </source>
</reference>